<dbReference type="Proteomes" id="UP001177744">
    <property type="component" value="Unassembled WGS sequence"/>
</dbReference>
<sequence>MVLDLLGCFPPLLLLLGLWGPMYPVYALPKNLTKAKWFEIQHIQPSPLQCNMAMQGVNNYTQRCKPLNTFLHDSFQNVAAACKPPKVICKNGQNNCYQSPKPVSLTNCNLTGGKYPNCRYQDVPQYKFFIIACDPPQKGDPRYNLVPVHLDKGSELSLEKAGSSECLGKKQPTKACEPGSNYSFYFQWEHQEKMVLDLLGCFPPLLLLLGLWGPMYPVYALPKNLTKAKWFEIQHIQPSPLQCNMAMQGVNNYTQRCKPLNTFLHDSFQNVAAACKPPKVICKNGQNNCYQSPKPVSLTNCNLTGGKYPNCRYQDAAPVQVLHYCL</sequence>
<dbReference type="GO" id="GO:0003676">
    <property type="term" value="F:nucleic acid binding"/>
    <property type="evidence" value="ECO:0007669"/>
    <property type="project" value="InterPro"/>
</dbReference>
<evidence type="ECO:0000256" key="9">
    <source>
        <dbReference type="ARBA" id="ARBA00022759"/>
    </source>
</evidence>
<keyword evidence="11" id="KW-0044">Antibiotic</keyword>
<evidence type="ECO:0000256" key="14">
    <source>
        <dbReference type="ARBA" id="ARBA00023228"/>
    </source>
</evidence>
<dbReference type="InterPro" id="IPR023411">
    <property type="entry name" value="RNaseA_AS"/>
</dbReference>
<keyword evidence="13" id="KW-0325">Glycoprotein</keyword>
<dbReference type="GO" id="GO:0050830">
    <property type="term" value="P:defense response to Gram-positive bacterium"/>
    <property type="evidence" value="ECO:0007669"/>
    <property type="project" value="TreeGrafter"/>
</dbReference>
<dbReference type="Gene3D" id="3.10.130.10">
    <property type="entry name" value="Ribonuclease A-like domain"/>
    <property type="match status" value="2"/>
</dbReference>
<evidence type="ECO:0000256" key="1">
    <source>
        <dbReference type="ARBA" id="ARBA00004371"/>
    </source>
</evidence>
<dbReference type="GO" id="GO:0004519">
    <property type="term" value="F:endonuclease activity"/>
    <property type="evidence" value="ECO:0007669"/>
    <property type="project" value="UniProtKB-KW"/>
</dbReference>
<reference evidence="18" key="1">
    <citation type="submission" date="2023-06" db="EMBL/GenBank/DDBJ databases">
        <title>Reference genome for the Northern bat (Eptesicus nilssonii), a most northern bat species.</title>
        <authorList>
            <person name="Laine V.N."/>
            <person name="Pulliainen A.T."/>
            <person name="Lilley T.M."/>
        </authorList>
    </citation>
    <scope>NUCLEOTIDE SEQUENCE</scope>
    <source>
        <strain evidence="18">BLF_Eptnil</strain>
        <tissue evidence="18">Kidney</tissue>
    </source>
</reference>
<keyword evidence="12" id="KW-1015">Disulfide bond</keyword>
<evidence type="ECO:0000313" key="19">
    <source>
        <dbReference type="Proteomes" id="UP001177744"/>
    </source>
</evidence>
<evidence type="ECO:0000256" key="6">
    <source>
        <dbReference type="ARBA" id="ARBA00022529"/>
    </source>
</evidence>
<dbReference type="Pfam" id="PF00074">
    <property type="entry name" value="RnaseA"/>
    <property type="match status" value="2"/>
</dbReference>
<evidence type="ECO:0000256" key="16">
    <source>
        <dbReference type="RuleBase" id="RU000651"/>
    </source>
</evidence>
<comment type="subcellular location">
    <subcellularLocation>
        <location evidence="2">Cytoplasmic granule</location>
    </subcellularLocation>
    <subcellularLocation>
        <location evidence="1">Lysosome</location>
    </subcellularLocation>
    <subcellularLocation>
        <location evidence="3">Secreted</location>
    </subcellularLocation>
</comment>
<keyword evidence="14" id="KW-0458">Lysosome</keyword>
<evidence type="ECO:0000256" key="11">
    <source>
        <dbReference type="ARBA" id="ARBA00023022"/>
    </source>
</evidence>
<dbReference type="InterPro" id="IPR023412">
    <property type="entry name" value="RNaseA_domain"/>
</dbReference>
<keyword evidence="7 16" id="KW-0540">Nuclease</keyword>
<protein>
    <recommendedName>
        <fullName evidence="17">Ribonuclease A-domain domain-containing protein</fullName>
    </recommendedName>
</protein>
<dbReference type="SMART" id="SM00092">
    <property type="entry name" value="RNAse_Pc"/>
    <property type="match status" value="2"/>
</dbReference>
<gene>
    <name evidence="18" type="ORF">QTO34_019515</name>
</gene>
<feature type="chain" id="PRO_5041479952" description="Ribonuclease A-domain domain-containing protein" evidence="16">
    <location>
        <begin position="28"/>
        <end position="326"/>
    </location>
</feature>
<dbReference type="GO" id="GO:0050829">
    <property type="term" value="P:defense response to Gram-negative bacterium"/>
    <property type="evidence" value="ECO:0007669"/>
    <property type="project" value="TreeGrafter"/>
</dbReference>
<dbReference type="EMBL" id="JAULJE010000009">
    <property type="protein sequence ID" value="KAK1338856.1"/>
    <property type="molecule type" value="Genomic_DNA"/>
</dbReference>
<evidence type="ECO:0000256" key="2">
    <source>
        <dbReference type="ARBA" id="ARBA00004463"/>
    </source>
</evidence>
<dbReference type="PROSITE" id="PS00127">
    <property type="entry name" value="RNASE_PANCREATIC"/>
    <property type="match status" value="2"/>
</dbReference>
<organism evidence="18 19">
    <name type="scientific">Cnephaeus nilssonii</name>
    <name type="common">Northern bat</name>
    <name type="synonym">Eptesicus nilssonii</name>
    <dbReference type="NCBI Taxonomy" id="3371016"/>
    <lineage>
        <taxon>Eukaryota</taxon>
        <taxon>Metazoa</taxon>
        <taxon>Chordata</taxon>
        <taxon>Craniata</taxon>
        <taxon>Vertebrata</taxon>
        <taxon>Euteleostomi</taxon>
        <taxon>Mammalia</taxon>
        <taxon>Eutheria</taxon>
        <taxon>Laurasiatheria</taxon>
        <taxon>Chiroptera</taxon>
        <taxon>Yangochiroptera</taxon>
        <taxon>Vespertilionidae</taxon>
        <taxon>Cnephaeus</taxon>
    </lineage>
</organism>
<proteinExistence type="inferred from homology"/>
<evidence type="ECO:0000256" key="10">
    <source>
        <dbReference type="ARBA" id="ARBA00022801"/>
    </source>
</evidence>
<feature type="signal peptide" evidence="16">
    <location>
        <begin position="1"/>
        <end position="27"/>
    </location>
</feature>
<evidence type="ECO:0000256" key="7">
    <source>
        <dbReference type="ARBA" id="ARBA00022722"/>
    </source>
</evidence>
<keyword evidence="9 16" id="KW-0255">Endonuclease</keyword>
<dbReference type="GO" id="GO:0019731">
    <property type="term" value="P:antibacterial humoral response"/>
    <property type="evidence" value="ECO:0007669"/>
    <property type="project" value="TreeGrafter"/>
</dbReference>
<keyword evidence="19" id="KW-1185">Reference proteome</keyword>
<keyword evidence="10 16" id="KW-0378">Hydrolase</keyword>
<evidence type="ECO:0000313" key="18">
    <source>
        <dbReference type="EMBL" id="KAK1338856.1"/>
    </source>
</evidence>
<dbReference type="InterPro" id="IPR036816">
    <property type="entry name" value="RNaseA-like_dom_sf"/>
</dbReference>
<dbReference type="AlphaFoldDB" id="A0AA40HXM3"/>
<evidence type="ECO:0000256" key="15">
    <source>
        <dbReference type="ARBA" id="ARBA00038824"/>
    </source>
</evidence>
<dbReference type="FunFam" id="3.10.130.10:FF:000001">
    <property type="entry name" value="Ribonuclease pancreatic"/>
    <property type="match status" value="1"/>
</dbReference>
<dbReference type="PANTHER" id="PTHR11437">
    <property type="entry name" value="RIBONUCLEASE"/>
    <property type="match status" value="1"/>
</dbReference>
<keyword evidence="8 16" id="KW-0732">Signal</keyword>
<evidence type="ECO:0000256" key="5">
    <source>
        <dbReference type="ARBA" id="ARBA00022525"/>
    </source>
</evidence>
<dbReference type="GO" id="GO:0061844">
    <property type="term" value="P:antimicrobial humoral immune response mediated by antimicrobial peptide"/>
    <property type="evidence" value="ECO:0007669"/>
    <property type="project" value="TreeGrafter"/>
</dbReference>
<dbReference type="GO" id="GO:0016787">
    <property type="term" value="F:hydrolase activity"/>
    <property type="evidence" value="ECO:0007669"/>
    <property type="project" value="UniProtKB-KW"/>
</dbReference>
<accession>A0AA40HXM3</accession>
<comment type="subunit">
    <text evidence="15">Interacts (via N-terminus) with bacterial lipopolysaccharide (LPS).</text>
</comment>
<dbReference type="PANTHER" id="PTHR11437:SF4">
    <property type="entry name" value="RIBONUCLEASE K6"/>
    <property type="match status" value="1"/>
</dbReference>
<feature type="domain" description="Ribonuclease A-domain" evidence="17">
    <location>
        <begin position="31"/>
        <end position="154"/>
    </location>
</feature>
<dbReference type="CDD" id="cd06265">
    <property type="entry name" value="RNase_A_canonical"/>
    <property type="match status" value="2"/>
</dbReference>
<dbReference type="GO" id="GO:0005764">
    <property type="term" value="C:lysosome"/>
    <property type="evidence" value="ECO:0007669"/>
    <property type="project" value="UniProtKB-SubCell"/>
</dbReference>
<dbReference type="GO" id="GO:0004540">
    <property type="term" value="F:RNA nuclease activity"/>
    <property type="evidence" value="ECO:0007669"/>
    <property type="project" value="TreeGrafter"/>
</dbReference>
<feature type="domain" description="Ribonuclease A-domain" evidence="17">
    <location>
        <begin position="224"/>
        <end position="322"/>
    </location>
</feature>
<evidence type="ECO:0000256" key="8">
    <source>
        <dbReference type="ARBA" id="ARBA00022729"/>
    </source>
</evidence>
<evidence type="ECO:0000256" key="4">
    <source>
        <dbReference type="ARBA" id="ARBA00005600"/>
    </source>
</evidence>
<name>A0AA40HXM3_CNENI</name>
<evidence type="ECO:0000256" key="13">
    <source>
        <dbReference type="ARBA" id="ARBA00023180"/>
    </source>
</evidence>
<dbReference type="InterPro" id="IPR001427">
    <property type="entry name" value="RNaseA"/>
</dbReference>
<comment type="caution">
    <text evidence="18">The sequence shown here is derived from an EMBL/GenBank/DDBJ whole genome shotgun (WGS) entry which is preliminary data.</text>
</comment>
<dbReference type="GO" id="GO:0005615">
    <property type="term" value="C:extracellular space"/>
    <property type="evidence" value="ECO:0007669"/>
    <property type="project" value="TreeGrafter"/>
</dbReference>
<comment type="similarity">
    <text evidence="4 16">Belongs to the pancreatic ribonuclease family.</text>
</comment>
<evidence type="ECO:0000259" key="17">
    <source>
        <dbReference type="SMART" id="SM00092"/>
    </source>
</evidence>
<dbReference type="PRINTS" id="PR00794">
    <property type="entry name" value="RIBONUCLEASE"/>
</dbReference>
<evidence type="ECO:0000256" key="3">
    <source>
        <dbReference type="ARBA" id="ARBA00004613"/>
    </source>
</evidence>
<dbReference type="SUPFAM" id="SSF54076">
    <property type="entry name" value="RNase A-like"/>
    <property type="match status" value="2"/>
</dbReference>
<keyword evidence="5" id="KW-0964">Secreted</keyword>
<keyword evidence="6" id="KW-0929">Antimicrobial</keyword>
<dbReference type="GO" id="GO:0045087">
    <property type="term" value="P:innate immune response"/>
    <property type="evidence" value="ECO:0007669"/>
    <property type="project" value="TreeGrafter"/>
</dbReference>
<evidence type="ECO:0000256" key="12">
    <source>
        <dbReference type="ARBA" id="ARBA00023157"/>
    </source>
</evidence>